<keyword evidence="2" id="KW-0489">Methyltransferase</keyword>
<protein>
    <submittedName>
        <fullName evidence="2">Methyltransferase domain-containing protein</fullName>
    </submittedName>
</protein>
<dbReference type="GO" id="GO:0008757">
    <property type="term" value="F:S-adenosylmethionine-dependent methyltransferase activity"/>
    <property type="evidence" value="ECO:0007669"/>
    <property type="project" value="InterPro"/>
</dbReference>
<organism evidence="2 3">
    <name type="scientific">candidate division TA06 bacterium</name>
    <dbReference type="NCBI Taxonomy" id="2250710"/>
    <lineage>
        <taxon>Bacteria</taxon>
        <taxon>Bacteria division TA06</taxon>
    </lineage>
</organism>
<dbReference type="GO" id="GO:0032259">
    <property type="term" value="P:methylation"/>
    <property type="evidence" value="ECO:0007669"/>
    <property type="project" value="UniProtKB-KW"/>
</dbReference>
<dbReference type="EMBL" id="JACQXR010000060">
    <property type="protein sequence ID" value="MBI4726563.1"/>
    <property type="molecule type" value="Genomic_DNA"/>
</dbReference>
<evidence type="ECO:0000313" key="2">
    <source>
        <dbReference type="EMBL" id="MBI4726563.1"/>
    </source>
</evidence>
<dbReference type="AlphaFoldDB" id="A0A933IDP4"/>
<name>A0A933IDP4_UNCT6</name>
<evidence type="ECO:0000313" key="3">
    <source>
        <dbReference type="Proteomes" id="UP000736328"/>
    </source>
</evidence>
<dbReference type="InterPro" id="IPR013216">
    <property type="entry name" value="Methyltransf_11"/>
</dbReference>
<dbReference type="SUPFAM" id="SSF53335">
    <property type="entry name" value="S-adenosyl-L-methionine-dependent methyltransferases"/>
    <property type="match status" value="1"/>
</dbReference>
<evidence type="ECO:0000259" key="1">
    <source>
        <dbReference type="Pfam" id="PF08241"/>
    </source>
</evidence>
<dbReference type="Proteomes" id="UP000736328">
    <property type="component" value="Unassembled WGS sequence"/>
</dbReference>
<dbReference type="CDD" id="cd02440">
    <property type="entry name" value="AdoMet_MTases"/>
    <property type="match status" value="1"/>
</dbReference>
<dbReference type="InterPro" id="IPR029063">
    <property type="entry name" value="SAM-dependent_MTases_sf"/>
</dbReference>
<sequence length="229" mass="26957">MLRLHPCAKPWQIRLAKRLIPDYVDPGYVYDDLLHKYAPLSKVWIDAGCGDNSDIKQIPEYRELAVGFDLEKRKQEKYLTADIYRVPLKNNSVDFVSSRWVAEHLKDPGTALEELHRILKSGGRILIRTTNKWHYISLFSRFAPMFLKRFLSTTQVFPTYFRFNDQVAYNKYFVEHPGWQLEKIHYIENLQYGNPLGFVFSLSYHLITSGLKLDRLKTTIILEMTKVQP</sequence>
<gene>
    <name evidence="2" type="ORF">HY768_04980</name>
</gene>
<accession>A0A933IDP4</accession>
<reference evidence="2" key="1">
    <citation type="submission" date="2020-07" db="EMBL/GenBank/DDBJ databases">
        <title>Huge and variable diversity of episymbiotic CPR bacteria and DPANN archaea in groundwater ecosystems.</title>
        <authorList>
            <person name="He C.Y."/>
            <person name="Keren R."/>
            <person name="Whittaker M."/>
            <person name="Farag I.F."/>
            <person name="Doudna J."/>
            <person name="Cate J.H.D."/>
            <person name="Banfield J.F."/>
        </authorList>
    </citation>
    <scope>NUCLEOTIDE SEQUENCE</scope>
    <source>
        <strain evidence="2">NC_groundwater_1520_Pr4_B-0.1um_53_5</strain>
    </source>
</reference>
<keyword evidence="2" id="KW-0808">Transferase</keyword>
<dbReference type="Pfam" id="PF08241">
    <property type="entry name" value="Methyltransf_11"/>
    <property type="match status" value="1"/>
</dbReference>
<comment type="caution">
    <text evidence="2">The sequence shown here is derived from an EMBL/GenBank/DDBJ whole genome shotgun (WGS) entry which is preliminary data.</text>
</comment>
<feature type="domain" description="Methyltransferase type 11" evidence="1">
    <location>
        <begin position="46"/>
        <end position="127"/>
    </location>
</feature>
<proteinExistence type="predicted"/>
<dbReference type="Gene3D" id="3.40.50.150">
    <property type="entry name" value="Vaccinia Virus protein VP39"/>
    <property type="match status" value="1"/>
</dbReference>